<dbReference type="FunFam" id="3.10.110.10:FF:000036">
    <property type="entry name" value="ubiquitin-conjugating enzyme E2Q-like protein 1"/>
    <property type="match status" value="1"/>
</dbReference>
<feature type="compositionally biased region" description="Polar residues" evidence="7">
    <location>
        <begin position="43"/>
        <end position="57"/>
    </location>
</feature>
<dbReference type="OrthoDB" id="109543at2759"/>
<sequence>MSPNNANMSSSKPPAKDSLDSAARSSVAGSEVSTVLDFKSDTQHSNTSVNNESNGSIINGFRGGVSASNEIDLCNKYEVTGANKNISFQGCSLDSEVVLATSDENDDFSTEMNFDINIDGDYGIDERTLLDRNSSSVSFSDKNLNHMEQSNDCTLKNSFTDDGVPKKIVDSSLTTLPMSLDEVAMDVRLLDHEQKSSYQNQLSDASDGYYNLNENFANDVLCSADEDSKGNSCRTLQHKASSNSRLLNNVDGPSASRPPVEPQNFENNFSTLDGNDCAERLNNSKILLPVKEHTLNSARSRIDSKTESSCSVNSLQNKLLPSLDVKEKERFSSQELTNHSSSISSNNTNISTPIFSGEGRPLIRAHQDQSPYCSRELSSDLVFSAKIDQNQVPRVASVSEGVDVVEEISSRVRKRSRRRTSSSALRSCWSNKMNFCTSALRRFSRWCSSGGQSSNDDSKESHQSTAVNTLSSSLYRNVTAARGSTDVADDQLCFHNKETPLNRCMVAHNECRANAPAESPALSIKSFKGAVHAAASLATKGAKISPVDDTGYGARNDSTAFSSSLGGGSSRKKSNPSSSKSLPGAKKESISDSKLDFSSVSKETDLESVDRPSSSFTSSKADVDLTEAPVASKAAISKSKKSSKSLNDDDSLGLSEDSNGRGTVDCIAPVSSMRGDHMKRVRSRRLMKEFQELTKISQSTPNPVFSVALVNDCLFEWKVKLHRIDQDSFLHRDMVACGVPFILFSMTFPDNFPFQPPFLRVLSPRVEKGFVMEGGAICMELLTPRGWASAYTIEAIIMQLAASLVKGHARISRKPLKDFNQKAAEASFRSLVRTHEKYGWVTPPLADG</sequence>
<dbReference type="KEGG" id="hazt:108668405"/>
<evidence type="ECO:0000256" key="7">
    <source>
        <dbReference type="SAM" id="MobiDB-lite"/>
    </source>
</evidence>
<dbReference type="SUPFAM" id="SSF54495">
    <property type="entry name" value="UBC-like"/>
    <property type="match status" value="1"/>
</dbReference>
<dbReference type="Pfam" id="PF00179">
    <property type="entry name" value="UQ_con"/>
    <property type="match status" value="1"/>
</dbReference>
<evidence type="ECO:0000256" key="6">
    <source>
        <dbReference type="ARBA" id="ARBA00055455"/>
    </source>
</evidence>
<dbReference type="RefSeq" id="XP_018011111.1">
    <property type="nucleotide sequence ID" value="XM_018155622.2"/>
</dbReference>
<dbReference type="SMART" id="SM00212">
    <property type="entry name" value="UBCc"/>
    <property type="match status" value="1"/>
</dbReference>
<evidence type="ECO:0000256" key="2">
    <source>
        <dbReference type="ARBA" id="ARBA00022679"/>
    </source>
</evidence>
<dbReference type="AlphaFoldDB" id="A0A8B7NC44"/>
<dbReference type="GeneID" id="108668405"/>
<keyword evidence="9" id="KW-1185">Reference proteome</keyword>
<dbReference type="GO" id="GO:0005524">
    <property type="term" value="F:ATP binding"/>
    <property type="evidence" value="ECO:0007669"/>
    <property type="project" value="UniProtKB-KW"/>
</dbReference>
<name>A0A8B7NC44_HYAAZ</name>
<feature type="region of interest" description="Disordered" evidence="7">
    <location>
        <begin position="632"/>
        <end position="658"/>
    </location>
</feature>
<feature type="region of interest" description="Disordered" evidence="7">
    <location>
        <begin position="560"/>
        <end position="620"/>
    </location>
</feature>
<comment type="function">
    <text evidence="6">Probable E2 ubiquitin-protein ligase that catalyzes the covalent attachment of ubiquitin to target proteins. May facilitate the monoubiquitination and degradation of MTOR and CCNE1 through interaction with FBXW7.</text>
</comment>
<evidence type="ECO:0000256" key="4">
    <source>
        <dbReference type="ARBA" id="ARBA00022786"/>
    </source>
</evidence>
<dbReference type="CDD" id="cd23802">
    <property type="entry name" value="UBCc_UBE2Q"/>
    <property type="match status" value="1"/>
</dbReference>
<feature type="compositionally biased region" description="Basic and acidic residues" evidence="7">
    <location>
        <begin position="585"/>
        <end position="595"/>
    </location>
</feature>
<organism evidence="9 10">
    <name type="scientific">Hyalella azteca</name>
    <name type="common">Amphipod</name>
    <dbReference type="NCBI Taxonomy" id="294128"/>
    <lineage>
        <taxon>Eukaryota</taxon>
        <taxon>Metazoa</taxon>
        <taxon>Ecdysozoa</taxon>
        <taxon>Arthropoda</taxon>
        <taxon>Crustacea</taxon>
        <taxon>Multicrustacea</taxon>
        <taxon>Malacostraca</taxon>
        <taxon>Eumalacostraca</taxon>
        <taxon>Peracarida</taxon>
        <taxon>Amphipoda</taxon>
        <taxon>Senticaudata</taxon>
        <taxon>Talitrida</taxon>
        <taxon>Talitroidea</taxon>
        <taxon>Hyalellidae</taxon>
        <taxon>Hyalella</taxon>
    </lineage>
</organism>
<feature type="compositionally biased region" description="Polar residues" evidence="7">
    <location>
        <begin position="611"/>
        <end position="620"/>
    </location>
</feature>
<gene>
    <name evidence="10" type="primary">LOC108668405</name>
</gene>
<evidence type="ECO:0000256" key="1">
    <source>
        <dbReference type="ARBA" id="ARBA00012486"/>
    </source>
</evidence>
<keyword evidence="3" id="KW-0547">Nucleotide-binding</keyword>
<dbReference type="InterPro" id="IPR000608">
    <property type="entry name" value="UBC"/>
</dbReference>
<evidence type="ECO:0000256" key="3">
    <source>
        <dbReference type="ARBA" id="ARBA00022741"/>
    </source>
</evidence>
<feature type="compositionally biased region" description="Polar residues" evidence="7">
    <location>
        <begin position="23"/>
        <end position="33"/>
    </location>
</feature>
<keyword evidence="4" id="KW-0833">Ubl conjugation pathway</keyword>
<evidence type="ECO:0000313" key="9">
    <source>
        <dbReference type="Proteomes" id="UP000694843"/>
    </source>
</evidence>
<dbReference type="GO" id="GO:0061631">
    <property type="term" value="F:ubiquitin conjugating enzyme activity"/>
    <property type="evidence" value="ECO:0007669"/>
    <property type="project" value="UniProtKB-EC"/>
</dbReference>
<keyword evidence="5" id="KW-0067">ATP-binding</keyword>
<feature type="compositionally biased region" description="Polar residues" evidence="7">
    <location>
        <begin position="1"/>
        <end position="12"/>
    </location>
</feature>
<dbReference type="Gene3D" id="3.10.110.10">
    <property type="entry name" value="Ubiquitin Conjugating Enzyme"/>
    <property type="match status" value="1"/>
</dbReference>
<evidence type="ECO:0000259" key="8">
    <source>
        <dbReference type="PROSITE" id="PS50127"/>
    </source>
</evidence>
<dbReference type="InterPro" id="IPR016135">
    <property type="entry name" value="UBQ-conjugating_enzyme/RWD"/>
</dbReference>
<keyword evidence="2" id="KW-0808">Transferase</keyword>
<feature type="region of interest" description="Disordered" evidence="7">
    <location>
        <begin position="1"/>
        <end position="58"/>
    </location>
</feature>
<protein>
    <recommendedName>
        <fullName evidence="1">E2 ubiquitin-conjugating enzyme</fullName>
        <ecNumber evidence="1">2.3.2.23</ecNumber>
    </recommendedName>
</protein>
<proteinExistence type="predicted"/>
<evidence type="ECO:0000256" key="5">
    <source>
        <dbReference type="ARBA" id="ARBA00022840"/>
    </source>
</evidence>
<feature type="domain" description="UBC core" evidence="8">
    <location>
        <begin position="681"/>
        <end position="841"/>
    </location>
</feature>
<dbReference type="EC" id="2.3.2.23" evidence="1"/>
<feature type="region of interest" description="Disordered" evidence="7">
    <location>
        <begin position="240"/>
        <end position="261"/>
    </location>
</feature>
<dbReference type="Proteomes" id="UP000694843">
    <property type="component" value="Unplaced"/>
</dbReference>
<evidence type="ECO:0000313" key="10">
    <source>
        <dbReference type="RefSeq" id="XP_018011111.1"/>
    </source>
</evidence>
<accession>A0A8B7NC44</accession>
<dbReference type="PROSITE" id="PS50127">
    <property type="entry name" value="UBC_2"/>
    <property type="match status" value="1"/>
</dbReference>
<reference evidence="10" key="1">
    <citation type="submission" date="2025-08" db="UniProtKB">
        <authorList>
            <consortium name="RefSeq"/>
        </authorList>
    </citation>
    <scope>IDENTIFICATION</scope>
    <source>
        <tissue evidence="10">Whole organism</tissue>
    </source>
</reference>